<dbReference type="PANTHER" id="PTHR47371:SF3">
    <property type="entry name" value="PHOSPHOGLYCEROL TRANSFERASE I"/>
    <property type="match status" value="1"/>
</dbReference>
<protein>
    <submittedName>
        <fullName evidence="9">Arylsulfatase</fullName>
        <ecNumber evidence="9">3.1.6.-</ecNumber>
    </submittedName>
</protein>
<keyword evidence="6 7" id="KW-0472">Membrane</keyword>
<evidence type="ECO:0000313" key="9">
    <source>
        <dbReference type="EMBL" id="EEX68801.1"/>
    </source>
</evidence>
<dbReference type="PANTHER" id="PTHR47371">
    <property type="entry name" value="LIPOTEICHOIC ACID SYNTHASE"/>
    <property type="match status" value="1"/>
</dbReference>
<reference evidence="9" key="1">
    <citation type="submission" date="2009-09" db="EMBL/GenBank/DDBJ databases">
        <authorList>
            <person name="Weinstock G."/>
            <person name="Sodergren E."/>
            <person name="Clifton S."/>
            <person name="Fulton L."/>
            <person name="Fulton B."/>
            <person name="Courtney L."/>
            <person name="Fronick C."/>
            <person name="Harrison M."/>
            <person name="Strong C."/>
            <person name="Farmer C."/>
            <person name="Delahaunty K."/>
            <person name="Markovic C."/>
            <person name="Hall O."/>
            <person name="Minx P."/>
            <person name="Tomlinson C."/>
            <person name="Mitreva M."/>
            <person name="Nelson J."/>
            <person name="Hou S."/>
            <person name="Wollam A."/>
            <person name="Pepin K.H."/>
            <person name="Johnson M."/>
            <person name="Bhonagiri V."/>
            <person name="Nash W.E."/>
            <person name="Warren W."/>
            <person name="Chinwalla A."/>
            <person name="Mardis E.R."/>
            <person name="Wilson R.K."/>
        </authorList>
    </citation>
    <scope>NUCLEOTIDE SEQUENCE [LARGE SCALE GENOMIC DNA]</scope>
    <source>
        <strain evidence="9">DSM 20544</strain>
    </source>
</reference>
<dbReference type="eggNOG" id="COG1368">
    <property type="taxonomic scope" value="Bacteria"/>
</dbReference>
<dbReference type="PATRIC" id="fig|500635.8.peg.1243"/>
<evidence type="ECO:0000256" key="6">
    <source>
        <dbReference type="ARBA" id="ARBA00023136"/>
    </source>
</evidence>
<dbReference type="GO" id="GO:0016787">
    <property type="term" value="F:hydrolase activity"/>
    <property type="evidence" value="ECO:0007669"/>
    <property type="project" value="UniProtKB-KW"/>
</dbReference>
<keyword evidence="10" id="KW-1185">Reference proteome</keyword>
<dbReference type="Proteomes" id="UP000003671">
    <property type="component" value="Unassembled WGS sequence"/>
</dbReference>
<gene>
    <name evidence="9" type="ORF">MITSMUL_04514</name>
</gene>
<dbReference type="HOGENOM" id="CLU_028667_0_0_9"/>
<evidence type="ECO:0000256" key="1">
    <source>
        <dbReference type="ARBA" id="ARBA00004651"/>
    </source>
</evidence>
<keyword evidence="5 7" id="KW-1133">Transmembrane helix</keyword>
<dbReference type="EC" id="3.1.6.-" evidence="9"/>
<evidence type="ECO:0000256" key="5">
    <source>
        <dbReference type="ARBA" id="ARBA00022989"/>
    </source>
</evidence>
<comment type="caution">
    <text evidence="9">The sequence shown here is derived from an EMBL/GenBank/DDBJ whole genome shotgun (WGS) entry which is preliminary data.</text>
</comment>
<keyword evidence="4 7" id="KW-0812">Transmembrane</keyword>
<dbReference type="AlphaFoldDB" id="C9KMS2"/>
<accession>C9KMS2</accession>
<evidence type="ECO:0000256" key="4">
    <source>
        <dbReference type="ARBA" id="ARBA00022692"/>
    </source>
</evidence>
<feature type="transmembrane region" description="Helical" evidence="7">
    <location>
        <begin position="104"/>
        <end position="126"/>
    </location>
</feature>
<dbReference type="CDD" id="cd16015">
    <property type="entry name" value="LTA_synthase"/>
    <property type="match status" value="1"/>
</dbReference>
<keyword evidence="9" id="KW-0378">Hydrolase</keyword>
<evidence type="ECO:0000256" key="2">
    <source>
        <dbReference type="ARBA" id="ARBA00004936"/>
    </source>
</evidence>
<comment type="subcellular location">
    <subcellularLocation>
        <location evidence="1">Cell membrane</location>
        <topology evidence="1">Multi-pass membrane protein</topology>
    </subcellularLocation>
</comment>
<feature type="transmembrane region" description="Helical" evidence="7">
    <location>
        <begin position="21"/>
        <end position="54"/>
    </location>
</feature>
<feature type="transmembrane region" description="Helical" evidence="7">
    <location>
        <begin position="146"/>
        <end position="174"/>
    </location>
</feature>
<dbReference type="InterPro" id="IPR017850">
    <property type="entry name" value="Alkaline_phosphatase_core_sf"/>
</dbReference>
<keyword evidence="3" id="KW-1003">Cell membrane</keyword>
<feature type="transmembrane region" description="Helical" evidence="7">
    <location>
        <begin position="74"/>
        <end position="97"/>
    </location>
</feature>
<name>C9KMS2_9FIRM</name>
<organism evidence="9 10">
    <name type="scientific">Mitsuokella multacida DSM 20544</name>
    <dbReference type="NCBI Taxonomy" id="500635"/>
    <lineage>
        <taxon>Bacteria</taxon>
        <taxon>Bacillati</taxon>
        <taxon>Bacillota</taxon>
        <taxon>Negativicutes</taxon>
        <taxon>Selenomonadales</taxon>
        <taxon>Selenomonadaceae</taxon>
        <taxon>Mitsuokella</taxon>
    </lineage>
</organism>
<dbReference type="InterPro" id="IPR000917">
    <property type="entry name" value="Sulfatase_N"/>
</dbReference>
<proteinExistence type="predicted"/>
<evidence type="ECO:0000256" key="7">
    <source>
        <dbReference type="SAM" id="Phobius"/>
    </source>
</evidence>
<dbReference type="GO" id="GO:0005886">
    <property type="term" value="C:plasma membrane"/>
    <property type="evidence" value="ECO:0007669"/>
    <property type="project" value="UniProtKB-SubCell"/>
</dbReference>
<sequence>MMFSMPAWLSRFTRSRFTWKTLYTGILEGLKVFAFYLAVLSAFRGFFIAWLAPYMGASTGGHDIFLALWRGFRLSMQTAGALTLVSFVPGLLLHYLWPRWERRIVLALNGVLLSVLSILFVASFPFYRQFHANFNQMLFTGANDDIYALLITMVQQYYLPVRLAGALLLAYVLWRGLRALLRCSWLEDCMDGVRLPAPVRWLGRLAFLYLTYIAVLLGIFGGSLGWQTAVNWENAGVTKDEFLNEAILDNVQAIYRAYNLNERMLACNGLDFTTEDIRNLAARLSGKPADTDDLDVYLTKEAQGPQVEKPKQVIVILSESFANWPLLDKYEDIPISHGMRSLIAEDDTDYCPTFLPNGASTVSAVTGVVTDFADANLYLTTMPESFAAPYPTASAPQMEKLGYTTNFWYAGSSTWERIGAFTQAQGFDHFYSRGDFGDVPGSVWGCEDEVLYEKVLDGLDPDTPSFNVLLNASNHSPYDLDLEAKGFDKEAVRAALPEDHQQDEELLKELGHYWYADRELAKFVKAVKEKCPESLIVIVGDHGDRYNIDKTPTMYERYGIPFIITGKGIHKGTLLPDAAGSQIDIMPTIYELIAPKGFSYMAVGSSLTRTNRQGVNYGFFITRHAIGKADTVPLVPESVDGGEPPTIDQQAMEDYINGVRSISWWRPKYGAILDASKLEGRR</sequence>
<dbReference type="EMBL" id="ABWK02000016">
    <property type="protein sequence ID" value="EEX68801.1"/>
    <property type="molecule type" value="Genomic_DNA"/>
</dbReference>
<feature type="transmembrane region" description="Helical" evidence="7">
    <location>
        <begin position="206"/>
        <end position="226"/>
    </location>
</feature>
<dbReference type="Gene3D" id="3.40.720.10">
    <property type="entry name" value="Alkaline Phosphatase, subunit A"/>
    <property type="match status" value="1"/>
</dbReference>
<dbReference type="InterPro" id="IPR050448">
    <property type="entry name" value="OpgB/LTA_synthase_biosynth"/>
</dbReference>
<evidence type="ECO:0000313" key="10">
    <source>
        <dbReference type="Proteomes" id="UP000003671"/>
    </source>
</evidence>
<dbReference type="Pfam" id="PF00884">
    <property type="entry name" value="Sulfatase"/>
    <property type="match status" value="1"/>
</dbReference>
<evidence type="ECO:0000256" key="3">
    <source>
        <dbReference type="ARBA" id="ARBA00022475"/>
    </source>
</evidence>
<dbReference type="STRING" id="500635.MITSMUL_04514"/>
<comment type="pathway">
    <text evidence="2">Cell wall biogenesis; lipoteichoic acid biosynthesis.</text>
</comment>
<dbReference type="SUPFAM" id="SSF53649">
    <property type="entry name" value="Alkaline phosphatase-like"/>
    <property type="match status" value="1"/>
</dbReference>
<evidence type="ECO:0000259" key="8">
    <source>
        <dbReference type="Pfam" id="PF00884"/>
    </source>
</evidence>
<feature type="domain" description="Sulfatase N-terminal" evidence="8">
    <location>
        <begin position="358"/>
        <end position="592"/>
    </location>
</feature>